<evidence type="ECO:0000313" key="2">
    <source>
        <dbReference type="Proteomes" id="UP000276133"/>
    </source>
</evidence>
<accession>A0A3M7P924</accession>
<dbReference type="EMBL" id="REGN01012489">
    <property type="protein sequence ID" value="RMZ95237.1"/>
    <property type="molecule type" value="Genomic_DNA"/>
</dbReference>
<proteinExistence type="predicted"/>
<dbReference type="AlphaFoldDB" id="A0A3M7P924"/>
<evidence type="ECO:0000313" key="1">
    <source>
        <dbReference type="EMBL" id="RMZ95237.1"/>
    </source>
</evidence>
<protein>
    <submittedName>
        <fullName evidence="1">Uncharacterized protein</fullName>
    </submittedName>
</protein>
<feature type="non-terminal residue" evidence="1">
    <location>
        <position position="1"/>
    </location>
</feature>
<dbReference type="Proteomes" id="UP000276133">
    <property type="component" value="Unassembled WGS sequence"/>
</dbReference>
<reference evidence="1 2" key="1">
    <citation type="journal article" date="2018" name="Sci. Rep.">
        <title>Genomic signatures of local adaptation to the degree of environmental predictability in rotifers.</title>
        <authorList>
            <person name="Franch-Gras L."/>
            <person name="Hahn C."/>
            <person name="Garcia-Roger E.M."/>
            <person name="Carmona M.J."/>
            <person name="Serra M."/>
            <person name="Gomez A."/>
        </authorList>
    </citation>
    <scope>NUCLEOTIDE SEQUENCE [LARGE SCALE GENOMIC DNA]</scope>
    <source>
        <strain evidence="1">HYR1</strain>
    </source>
</reference>
<keyword evidence="2" id="KW-1185">Reference proteome</keyword>
<comment type="caution">
    <text evidence="1">The sequence shown here is derived from an EMBL/GenBank/DDBJ whole genome shotgun (WGS) entry which is preliminary data.</text>
</comment>
<gene>
    <name evidence="1" type="ORF">BpHYR1_021307</name>
</gene>
<organism evidence="1 2">
    <name type="scientific">Brachionus plicatilis</name>
    <name type="common">Marine rotifer</name>
    <name type="synonym">Brachionus muelleri</name>
    <dbReference type="NCBI Taxonomy" id="10195"/>
    <lineage>
        <taxon>Eukaryota</taxon>
        <taxon>Metazoa</taxon>
        <taxon>Spiralia</taxon>
        <taxon>Gnathifera</taxon>
        <taxon>Rotifera</taxon>
        <taxon>Eurotatoria</taxon>
        <taxon>Monogononta</taxon>
        <taxon>Pseudotrocha</taxon>
        <taxon>Ploima</taxon>
        <taxon>Brachionidae</taxon>
        <taxon>Brachionus</taxon>
    </lineage>
</organism>
<sequence>FTKYLKKSEKSYFFVNDVGINNDSFVIIIKDIYSNGICIQSLQESLRSEEPFQILSELEILKALYLY</sequence>
<name>A0A3M7P924_BRAPC</name>